<dbReference type="AlphaFoldDB" id="A0AA40EX45"/>
<gene>
    <name evidence="2" type="ORF">B0T18DRAFT_413245</name>
</gene>
<feature type="region of interest" description="Disordered" evidence="1">
    <location>
        <begin position="37"/>
        <end position="65"/>
    </location>
</feature>
<proteinExistence type="predicted"/>
<sequence>MREEDIRGLQNLRKKCSSLCAVCTHLGSIFHTTEATSRRGSRVYTRGTGTPRSVRPRKEDSSLETVHRFPRATEGLPIL</sequence>
<evidence type="ECO:0000313" key="3">
    <source>
        <dbReference type="Proteomes" id="UP001172155"/>
    </source>
</evidence>
<dbReference type="EMBL" id="JAUKUD010000004">
    <property type="protein sequence ID" value="KAK0747173.1"/>
    <property type="molecule type" value="Genomic_DNA"/>
</dbReference>
<reference evidence="2" key="1">
    <citation type="submission" date="2023-06" db="EMBL/GenBank/DDBJ databases">
        <title>Genome-scale phylogeny and comparative genomics of the fungal order Sordariales.</title>
        <authorList>
            <consortium name="Lawrence Berkeley National Laboratory"/>
            <person name="Hensen N."/>
            <person name="Bonometti L."/>
            <person name="Westerberg I."/>
            <person name="Brannstrom I.O."/>
            <person name="Guillou S."/>
            <person name="Cros-Aarteil S."/>
            <person name="Calhoun S."/>
            <person name="Haridas S."/>
            <person name="Kuo A."/>
            <person name="Mondo S."/>
            <person name="Pangilinan J."/>
            <person name="Riley R."/>
            <person name="LaButti K."/>
            <person name="Andreopoulos B."/>
            <person name="Lipzen A."/>
            <person name="Chen C."/>
            <person name="Yanf M."/>
            <person name="Daum C."/>
            <person name="Ng V."/>
            <person name="Clum A."/>
            <person name="Steindorff A."/>
            <person name="Ohm R."/>
            <person name="Martin F."/>
            <person name="Silar P."/>
            <person name="Natvig D."/>
            <person name="Lalanne C."/>
            <person name="Gautier V."/>
            <person name="Ament-velasquez S.L."/>
            <person name="Kruys A."/>
            <person name="Hutchinson M.I."/>
            <person name="Powell A.J."/>
            <person name="Barry K."/>
            <person name="Miller A.N."/>
            <person name="Grigoriev I.V."/>
            <person name="Debuchy R."/>
            <person name="Gladieux P."/>
            <person name="Thoren M.H."/>
            <person name="Johannesson H."/>
        </authorList>
    </citation>
    <scope>NUCLEOTIDE SEQUENCE</scope>
    <source>
        <strain evidence="2">SMH3187-1</strain>
    </source>
</reference>
<name>A0AA40EX45_9PEZI</name>
<organism evidence="2 3">
    <name type="scientific">Schizothecium vesticola</name>
    <dbReference type="NCBI Taxonomy" id="314040"/>
    <lineage>
        <taxon>Eukaryota</taxon>
        <taxon>Fungi</taxon>
        <taxon>Dikarya</taxon>
        <taxon>Ascomycota</taxon>
        <taxon>Pezizomycotina</taxon>
        <taxon>Sordariomycetes</taxon>
        <taxon>Sordariomycetidae</taxon>
        <taxon>Sordariales</taxon>
        <taxon>Schizotheciaceae</taxon>
        <taxon>Schizothecium</taxon>
    </lineage>
</organism>
<keyword evidence="3" id="KW-1185">Reference proteome</keyword>
<evidence type="ECO:0000313" key="2">
    <source>
        <dbReference type="EMBL" id="KAK0747173.1"/>
    </source>
</evidence>
<feature type="compositionally biased region" description="Basic and acidic residues" evidence="1">
    <location>
        <begin position="56"/>
        <end position="65"/>
    </location>
</feature>
<protein>
    <submittedName>
        <fullName evidence="2">Uncharacterized protein</fullName>
    </submittedName>
</protein>
<accession>A0AA40EX45</accession>
<dbReference type="Proteomes" id="UP001172155">
    <property type="component" value="Unassembled WGS sequence"/>
</dbReference>
<evidence type="ECO:0000256" key="1">
    <source>
        <dbReference type="SAM" id="MobiDB-lite"/>
    </source>
</evidence>
<comment type="caution">
    <text evidence="2">The sequence shown here is derived from an EMBL/GenBank/DDBJ whole genome shotgun (WGS) entry which is preliminary data.</text>
</comment>